<name>A0ACB8C0P6_9AGAM</name>
<keyword evidence="2" id="KW-1185">Reference proteome</keyword>
<evidence type="ECO:0000313" key="1">
    <source>
        <dbReference type="EMBL" id="KAH7931188.1"/>
    </source>
</evidence>
<evidence type="ECO:0000313" key="2">
    <source>
        <dbReference type="Proteomes" id="UP000790709"/>
    </source>
</evidence>
<protein>
    <submittedName>
        <fullName evidence="1">Uncharacterized protein</fullName>
    </submittedName>
</protein>
<organism evidence="1 2">
    <name type="scientific">Leucogyrophana mollusca</name>
    <dbReference type="NCBI Taxonomy" id="85980"/>
    <lineage>
        <taxon>Eukaryota</taxon>
        <taxon>Fungi</taxon>
        <taxon>Dikarya</taxon>
        <taxon>Basidiomycota</taxon>
        <taxon>Agaricomycotina</taxon>
        <taxon>Agaricomycetes</taxon>
        <taxon>Agaricomycetidae</taxon>
        <taxon>Boletales</taxon>
        <taxon>Boletales incertae sedis</taxon>
        <taxon>Leucogyrophana</taxon>
    </lineage>
</organism>
<comment type="caution">
    <text evidence="1">The sequence shown here is derived from an EMBL/GenBank/DDBJ whole genome shotgun (WGS) entry which is preliminary data.</text>
</comment>
<gene>
    <name evidence="1" type="ORF">BV22DRAFT_1027424</name>
</gene>
<sequence>MPYIAGRKSTLLFITVLSILSFSVLLAESADVHGWRDISRHRRAIFEGFPAGGAANALGFFSKSLVGNTVVSLSSTSLPPFSSQTPPSPSSVQSSPLQQSTSSASPPSQAAAGSTASSPAASSSSASASAGIVVQMTSASASISASTLISAVSPSSTTSALQAQVSALSSSPGVPENPAPSALSQSPESANDGIPSMTPIASSPSSTSSNSPSSSSFFSNKGAVAGTFTVVGLVGVAGIIGAGMLIARRRSSSRGGYEDDMEYLEKERGPDMHVPRSHSPDGGFTDMDHSGLGHSSSDLQRPPEAHLYPDHGVHMGYAHNTPMDDDPSYYGQDARYSPNTYGIEYPPGEAYGAPHQPTEAYRGGPNPQVEEYGNVTTQFQQAEYGGTFTHQADAHGEMSNPHEPYLYPEPPAVAQPAAAAVPSALRPSVKHKSVMNPFLQSPEQRDPHTSIDSFYGGIVQGNAEPAAF</sequence>
<dbReference type="EMBL" id="MU266327">
    <property type="protein sequence ID" value="KAH7931188.1"/>
    <property type="molecule type" value="Genomic_DNA"/>
</dbReference>
<accession>A0ACB8C0P6</accession>
<proteinExistence type="predicted"/>
<dbReference type="Proteomes" id="UP000790709">
    <property type="component" value="Unassembled WGS sequence"/>
</dbReference>
<reference evidence="1" key="1">
    <citation type="journal article" date="2021" name="New Phytol.">
        <title>Evolutionary innovations through gain and loss of genes in the ectomycorrhizal Boletales.</title>
        <authorList>
            <person name="Wu G."/>
            <person name="Miyauchi S."/>
            <person name="Morin E."/>
            <person name="Kuo A."/>
            <person name="Drula E."/>
            <person name="Varga T."/>
            <person name="Kohler A."/>
            <person name="Feng B."/>
            <person name="Cao Y."/>
            <person name="Lipzen A."/>
            <person name="Daum C."/>
            <person name="Hundley H."/>
            <person name="Pangilinan J."/>
            <person name="Johnson J."/>
            <person name="Barry K."/>
            <person name="LaButti K."/>
            <person name="Ng V."/>
            <person name="Ahrendt S."/>
            <person name="Min B."/>
            <person name="Choi I.G."/>
            <person name="Park H."/>
            <person name="Plett J.M."/>
            <person name="Magnuson J."/>
            <person name="Spatafora J.W."/>
            <person name="Nagy L.G."/>
            <person name="Henrissat B."/>
            <person name="Grigoriev I.V."/>
            <person name="Yang Z.L."/>
            <person name="Xu J."/>
            <person name="Martin F.M."/>
        </authorList>
    </citation>
    <scope>NUCLEOTIDE SEQUENCE</scope>
    <source>
        <strain evidence="1">KUC20120723A-06</strain>
    </source>
</reference>